<gene>
    <name evidence="1" type="ORF">AVEN_206702_1</name>
</gene>
<dbReference type="AlphaFoldDB" id="A0A4Y2PR55"/>
<name>A0A4Y2PR55_ARAVE</name>
<keyword evidence="2" id="KW-1185">Reference proteome</keyword>
<comment type="caution">
    <text evidence="1">The sequence shown here is derived from an EMBL/GenBank/DDBJ whole genome shotgun (WGS) entry which is preliminary data.</text>
</comment>
<evidence type="ECO:0000313" key="1">
    <source>
        <dbReference type="EMBL" id="GBN53639.1"/>
    </source>
</evidence>
<evidence type="ECO:0000313" key="2">
    <source>
        <dbReference type="Proteomes" id="UP000499080"/>
    </source>
</evidence>
<dbReference type="EMBL" id="BGPR01011924">
    <property type="protein sequence ID" value="GBN53639.1"/>
    <property type="molecule type" value="Genomic_DNA"/>
</dbReference>
<organism evidence="1 2">
    <name type="scientific">Araneus ventricosus</name>
    <name type="common">Orbweaver spider</name>
    <name type="synonym">Epeira ventricosa</name>
    <dbReference type="NCBI Taxonomy" id="182803"/>
    <lineage>
        <taxon>Eukaryota</taxon>
        <taxon>Metazoa</taxon>
        <taxon>Ecdysozoa</taxon>
        <taxon>Arthropoda</taxon>
        <taxon>Chelicerata</taxon>
        <taxon>Arachnida</taxon>
        <taxon>Araneae</taxon>
        <taxon>Araneomorphae</taxon>
        <taxon>Entelegynae</taxon>
        <taxon>Araneoidea</taxon>
        <taxon>Araneidae</taxon>
        <taxon>Araneus</taxon>
    </lineage>
</organism>
<proteinExistence type="predicted"/>
<protein>
    <submittedName>
        <fullName evidence="1">Uncharacterized protein</fullName>
    </submittedName>
</protein>
<dbReference type="Proteomes" id="UP000499080">
    <property type="component" value="Unassembled WGS sequence"/>
</dbReference>
<sequence>MNMNTGIQLCWLQQISASYRHCMITSRLPMTPSLGEDSTFSGLPHELTETDEFGNLDYWPFYIPSSVRMRTTRTIPSGPGQVSLMRPNSHVNGELVLSWLTTKSPT</sequence>
<accession>A0A4Y2PR55</accession>
<reference evidence="1 2" key="1">
    <citation type="journal article" date="2019" name="Sci. Rep.">
        <title>Orb-weaving spider Araneus ventricosus genome elucidates the spidroin gene catalogue.</title>
        <authorList>
            <person name="Kono N."/>
            <person name="Nakamura H."/>
            <person name="Ohtoshi R."/>
            <person name="Moran D.A.P."/>
            <person name="Shinohara A."/>
            <person name="Yoshida Y."/>
            <person name="Fujiwara M."/>
            <person name="Mori M."/>
            <person name="Tomita M."/>
            <person name="Arakawa K."/>
        </authorList>
    </citation>
    <scope>NUCLEOTIDE SEQUENCE [LARGE SCALE GENOMIC DNA]</scope>
</reference>